<comment type="similarity">
    <text evidence="1">Belongs to the protein kinase superfamily. ADCK protein kinase family.</text>
</comment>
<evidence type="ECO:0000259" key="3">
    <source>
        <dbReference type="Pfam" id="PF03109"/>
    </source>
</evidence>
<reference evidence="4" key="1">
    <citation type="journal article" date="2021" name="bioRxiv">
        <title>Whole Genome Assembly and Annotation of Northern Wild Rice, Zizania palustris L., Supports a Whole Genome Duplication in the Zizania Genus.</title>
        <authorList>
            <person name="Haas M."/>
            <person name="Kono T."/>
            <person name="Macchietto M."/>
            <person name="Millas R."/>
            <person name="McGilp L."/>
            <person name="Shao M."/>
            <person name="Duquette J."/>
            <person name="Hirsch C.N."/>
            <person name="Kimball J."/>
        </authorList>
    </citation>
    <scope>NUCLEOTIDE SEQUENCE</scope>
    <source>
        <tissue evidence="4">Fresh leaf tissue</tissue>
    </source>
</reference>
<organism evidence="4 5">
    <name type="scientific">Zizania palustris</name>
    <name type="common">Northern wild rice</name>
    <dbReference type="NCBI Taxonomy" id="103762"/>
    <lineage>
        <taxon>Eukaryota</taxon>
        <taxon>Viridiplantae</taxon>
        <taxon>Streptophyta</taxon>
        <taxon>Embryophyta</taxon>
        <taxon>Tracheophyta</taxon>
        <taxon>Spermatophyta</taxon>
        <taxon>Magnoliopsida</taxon>
        <taxon>Liliopsida</taxon>
        <taxon>Poales</taxon>
        <taxon>Poaceae</taxon>
        <taxon>BOP clade</taxon>
        <taxon>Oryzoideae</taxon>
        <taxon>Oryzeae</taxon>
        <taxon>Zizaniinae</taxon>
        <taxon>Zizania</taxon>
    </lineage>
</organism>
<proteinExistence type="inferred from homology"/>
<dbReference type="PANTHER" id="PTHR10566">
    <property type="entry name" value="CHAPERONE-ACTIVITY OF BC1 COMPLEX CABC1 -RELATED"/>
    <property type="match status" value="1"/>
</dbReference>
<name>A0A8J5QWF8_ZIZPA</name>
<evidence type="ECO:0000256" key="1">
    <source>
        <dbReference type="ARBA" id="ARBA00009670"/>
    </source>
</evidence>
<accession>A0A8J5QWF8</accession>
<sequence>MAATTSPAAAAAAAAAASVSFSVPSPPRGAACSCRRRRRHRGRSLLLRAASTAAPPSPDLSIQISPRASPPAVASLARDRAEDLQAESRAMARAAAATVFTPELLASRYGSRPTKVAQRAVDVLSKIGTFGLKLLLDEQRGASSAMKRARAIELRTILTRLGPTFVKIGQGLSTRPDLCPPEFLEELSELQDSLPTFPDEQAFACIERELGFPLDSIYSSISPSPIAAASLGQVYKARLKYSGKLVAVKVQRPGIEDIIGLDFYLLRGLGFLINKYVDFISSDVVALMDEFARRVYQELNYVQVPLPVNRAATLEGQNATRFKKLYADKQDVLVPDIFWDYTSSKVLTMEWIEGTKLNQQAAIEKQGLKVLDLVNIGI</sequence>
<dbReference type="OrthoDB" id="427480at2759"/>
<dbReference type="PANTHER" id="PTHR10566:SF120">
    <property type="entry name" value="PROTEIN ACTIVITY OF BC1 COMPLEX KINASE 3, CHLOROPLASTIC"/>
    <property type="match status" value="1"/>
</dbReference>
<dbReference type="Pfam" id="PF03109">
    <property type="entry name" value="ABC1"/>
    <property type="match status" value="1"/>
</dbReference>
<comment type="caution">
    <text evidence="4">The sequence shown here is derived from an EMBL/GenBank/DDBJ whole genome shotgun (WGS) entry which is preliminary data.</text>
</comment>
<evidence type="ECO:0000313" key="5">
    <source>
        <dbReference type="Proteomes" id="UP000729402"/>
    </source>
</evidence>
<feature type="compositionally biased region" description="Low complexity" evidence="2">
    <location>
        <begin position="16"/>
        <end position="33"/>
    </location>
</feature>
<feature type="domain" description="ABC1 atypical kinase-like" evidence="3">
    <location>
        <begin position="190"/>
        <end position="375"/>
    </location>
</feature>
<gene>
    <name evidence="4" type="ORF">GUJ93_ZPchr0008g14167</name>
</gene>
<dbReference type="InterPro" id="IPR004147">
    <property type="entry name" value="ABC1_dom"/>
</dbReference>
<dbReference type="AlphaFoldDB" id="A0A8J5QWF8"/>
<evidence type="ECO:0000313" key="4">
    <source>
        <dbReference type="EMBL" id="KAG8044975.1"/>
    </source>
</evidence>
<evidence type="ECO:0000256" key="2">
    <source>
        <dbReference type="SAM" id="MobiDB-lite"/>
    </source>
</evidence>
<feature type="region of interest" description="Disordered" evidence="2">
    <location>
        <begin position="16"/>
        <end position="36"/>
    </location>
</feature>
<reference evidence="4" key="2">
    <citation type="submission" date="2021-02" db="EMBL/GenBank/DDBJ databases">
        <authorList>
            <person name="Kimball J.A."/>
            <person name="Haas M.W."/>
            <person name="Macchietto M."/>
            <person name="Kono T."/>
            <person name="Duquette J."/>
            <person name="Shao M."/>
        </authorList>
    </citation>
    <scope>NUCLEOTIDE SEQUENCE</scope>
    <source>
        <tissue evidence="4">Fresh leaf tissue</tissue>
    </source>
</reference>
<dbReference type="Proteomes" id="UP000729402">
    <property type="component" value="Unassembled WGS sequence"/>
</dbReference>
<dbReference type="InterPro" id="IPR050154">
    <property type="entry name" value="UbiB_kinase"/>
</dbReference>
<dbReference type="CDD" id="cd05121">
    <property type="entry name" value="ABC1_ADCK3-like"/>
    <property type="match status" value="1"/>
</dbReference>
<keyword evidence="5" id="KW-1185">Reference proteome</keyword>
<protein>
    <recommendedName>
        <fullName evidence="3">ABC1 atypical kinase-like domain-containing protein</fullName>
    </recommendedName>
</protein>
<dbReference type="EMBL" id="JAAALK010000290">
    <property type="protein sequence ID" value="KAG8044975.1"/>
    <property type="molecule type" value="Genomic_DNA"/>
</dbReference>